<reference evidence="4 5" key="1">
    <citation type="submission" date="2015-09" db="EMBL/GenBank/DDBJ databases">
        <authorList>
            <person name="Jackson K.R."/>
            <person name="Lunt B.L."/>
            <person name="Fisher J.N.B."/>
            <person name="Gardner A.V."/>
            <person name="Bailey M.E."/>
            <person name="Deus L.M."/>
            <person name="Earl A.S."/>
            <person name="Gibby P.D."/>
            <person name="Hartmann K.A."/>
            <person name="Liu J.E."/>
            <person name="Manci A.M."/>
            <person name="Nielsen D.A."/>
            <person name="Solomon M.B."/>
            <person name="Breakwell D.P."/>
            <person name="Burnett S.H."/>
            <person name="Grose J.H."/>
        </authorList>
    </citation>
    <scope>NUCLEOTIDE SEQUENCE [LARGE SCALE GENOMIC DNA]</scope>
    <source>
        <strain evidence="4 5">2789STDY5608636</strain>
    </source>
</reference>
<dbReference type="Gene3D" id="3.40.190.150">
    <property type="entry name" value="Bordetella uptake gene, domain 1"/>
    <property type="match status" value="1"/>
</dbReference>
<dbReference type="InterPro" id="IPR042100">
    <property type="entry name" value="Bug_dom1"/>
</dbReference>
<gene>
    <name evidence="3" type="ORF">BBN53_04240</name>
    <name evidence="4" type="ORF">ERS370011_00889</name>
</gene>
<dbReference type="PANTHER" id="PTHR42928">
    <property type="entry name" value="TRICARBOXYLATE-BINDING PROTEIN"/>
    <property type="match status" value="1"/>
</dbReference>
<dbReference type="Pfam" id="PF03401">
    <property type="entry name" value="TctC"/>
    <property type="match status" value="1"/>
</dbReference>
<organism evidence="4 5">
    <name type="scientific">Bordetella pseudohinzii</name>
    <dbReference type="NCBI Taxonomy" id="1331258"/>
    <lineage>
        <taxon>Bacteria</taxon>
        <taxon>Pseudomonadati</taxon>
        <taxon>Pseudomonadota</taxon>
        <taxon>Betaproteobacteria</taxon>
        <taxon>Burkholderiales</taxon>
        <taxon>Alcaligenaceae</taxon>
        <taxon>Bordetella</taxon>
    </lineage>
</organism>
<accession>A0A0J6C544</accession>
<feature type="chain" id="PRO_5005268574" evidence="2">
    <location>
        <begin position="21"/>
        <end position="317"/>
    </location>
</feature>
<comment type="similarity">
    <text evidence="1">Belongs to the UPF0065 (bug) family.</text>
</comment>
<keyword evidence="2" id="KW-0732">Signal</keyword>
<feature type="signal peptide" evidence="2">
    <location>
        <begin position="1"/>
        <end position="20"/>
    </location>
</feature>
<protein>
    <submittedName>
        <fullName evidence="4">Argininosuccinate lyase</fullName>
    </submittedName>
</protein>
<dbReference type="GO" id="GO:0016829">
    <property type="term" value="F:lyase activity"/>
    <property type="evidence" value="ECO:0007669"/>
    <property type="project" value="UniProtKB-KW"/>
</dbReference>
<evidence type="ECO:0000313" key="4">
    <source>
        <dbReference type="EMBL" id="CUI51129.1"/>
    </source>
</evidence>
<dbReference type="CDD" id="cd13578">
    <property type="entry name" value="PBP2_Bug27"/>
    <property type="match status" value="1"/>
</dbReference>
<evidence type="ECO:0000313" key="5">
    <source>
        <dbReference type="Proteomes" id="UP000053096"/>
    </source>
</evidence>
<name>A0A0J6C544_9BORD</name>
<reference evidence="3 6" key="2">
    <citation type="submission" date="2016-07" db="EMBL/GenBank/DDBJ databases">
        <title>Complete genome sequences of Bordetella pseudohinzii.</title>
        <authorList>
            <person name="Spilker T."/>
            <person name="Darrah R."/>
            <person name="LiPuma J.J."/>
        </authorList>
    </citation>
    <scope>NUCLEOTIDE SEQUENCE [LARGE SCALE GENOMIC DNA]</scope>
    <source>
        <strain evidence="3 6">HI4681</strain>
    </source>
</reference>
<evidence type="ECO:0000313" key="3">
    <source>
        <dbReference type="EMBL" id="ANY15171.1"/>
    </source>
</evidence>
<dbReference type="Proteomes" id="UP000053096">
    <property type="component" value="Unassembled WGS sequence"/>
</dbReference>
<dbReference type="EMBL" id="CYTV01000002">
    <property type="protein sequence ID" value="CUI51129.1"/>
    <property type="molecule type" value="Genomic_DNA"/>
</dbReference>
<dbReference type="RefSeq" id="WP_043214989.1">
    <property type="nucleotide sequence ID" value="NZ_CAJGUP010000103.1"/>
</dbReference>
<dbReference type="EMBL" id="CP016440">
    <property type="protein sequence ID" value="ANY15171.1"/>
    <property type="molecule type" value="Genomic_DNA"/>
</dbReference>
<dbReference type="PIRSF" id="PIRSF017082">
    <property type="entry name" value="YflP"/>
    <property type="match status" value="1"/>
</dbReference>
<dbReference type="Gene3D" id="3.40.190.10">
    <property type="entry name" value="Periplasmic binding protein-like II"/>
    <property type="match status" value="1"/>
</dbReference>
<keyword evidence="6" id="KW-1185">Reference proteome</keyword>
<dbReference type="KEGG" id="bpdz:BBN53_04240"/>
<evidence type="ECO:0000313" key="6">
    <source>
        <dbReference type="Proteomes" id="UP000092950"/>
    </source>
</evidence>
<dbReference type="InterPro" id="IPR005064">
    <property type="entry name" value="BUG"/>
</dbReference>
<evidence type="ECO:0000256" key="2">
    <source>
        <dbReference type="SAM" id="SignalP"/>
    </source>
</evidence>
<sequence>MKTLIKGWLISACMVFSAHAAYPESPVKLIVPFPPGQTTDIIARAFAEELQKALGQPVIVENKAGAGGIIGTEAAKRSSNDGYTILFTSGGPASINESLYKSIPYRTLDDFDQIAVLYEMAQVLITRADMPAGRVDELVAYLKKKPGTNYASGGIGLTNHLTMEMFKRDAGVDVLHIPYKGATAALSGLIGGDVDLMVESLPAAKPHIDSGRLKIIATGSAKGLAGYPAVETIARYYPGFNATTWVALMTPKGVSPDILDKLHQSTQAVIKTDKLQKLFRDNAAEPMALSREQSQAYIAAEISKWRTIIKDGDISAD</sequence>
<dbReference type="AlphaFoldDB" id="A0A0J6C544"/>
<dbReference type="Proteomes" id="UP000092950">
    <property type="component" value="Chromosome"/>
</dbReference>
<accession>A0A0M7DDU3</accession>
<dbReference type="PANTHER" id="PTHR42928:SF5">
    <property type="entry name" value="BLR1237 PROTEIN"/>
    <property type="match status" value="1"/>
</dbReference>
<evidence type="ECO:0000256" key="1">
    <source>
        <dbReference type="ARBA" id="ARBA00006987"/>
    </source>
</evidence>
<dbReference type="SUPFAM" id="SSF53850">
    <property type="entry name" value="Periplasmic binding protein-like II"/>
    <property type="match status" value="1"/>
</dbReference>
<proteinExistence type="inferred from homology"/>
<keyword evidence="4" id="KW-0456">Lyase</keyword>